<dbReference type="InterPro" id="IPR040632">
    <property type="entry name" value="Sulfotransfer_4"/>
</dbReference>
<protein>
    <recommendedName>
        <fullName evidence="2">Sulfotransferase domain-containing protein</fullName>
    </recommendedName>
</protein>
<accession>A0A0F9LZD4</accession>
<comment type="caution">
    <text evidence="1">The sequence shown here is derived from an EMBL/GenBank/DDBJ whole genome shotgun (WGS) entry which is preliminary data.</text>
</comment>
<dbReference type="AlphaFoldDB" id="A0A0F9LZD4"/>
<reference evidence="1" key="1">
    <citation type="journal article" date="2015" name="Nature">
        <title>Complex archaea that bridge the gap between prokaryotes and eukaryotes.</title>
        <authorList>
            <person name="Spang A."/>
            <person name="Saw J.H."/>
            <person name="Jorgensen S.L."/>
            <person name="Zaremba-Niedzwiedzka K."/>
            <person name="Martijn J."/>
            <person name="Lind A.E."/>
            <person name="van Eijk R."/>
            <person name="Schleper C."/>
            <person name="Guy L."/>
            <person name="Ettema T.J."/>
        </authorList>
    </citation>
    <scope>NUCLEOTIDE SEQUENCE</scope>
</reference>
<evidence type="ECO:0008006" key="2">
    <source>
        <dbReference type="Google" id="ProtNLM"/>
    </source>
</evidence>
<sequence>MINSYRKIVIGCGSGRCGTKSLQHLLDSQSNSIFTHEALPMPWNRNPPEAQSEMFKRLFMHEGEYIGDVGYYWINYVEDMLHVRPDAKFICLERDRQEVIESMWDYTRGLNTHPTNDWFMMYPRYDTDRKSAIGLMWDDYKEIAQSWQQTRPESFKVFPVETLNTVPGVTTILDFARFPESDRDVQVGITLNKREVKDNG</sequence>
<evidence type="ECO:0000313" key="1">
    <source>
        <dbReference type="EMBL" id="KKN00475.1"/>
    </source>
</evidence>
<organism evidence="1">
    <name type="scientific">marine sediment metagenome</name>
    <dbReference type="NCBI Taxonomy" id="412755"/>
    <lineage>
        <taxon>unclassified sequences</taxon>
        <taxon>metagenomes</taxon>
        <taxon>ecological metagenomes</taxon>
    </lineage>
</organism>
<dbReference type="SUPFAM" id="SSF52540">
    <property type="entry name" value="P-loop containing nucleoside triphosphate hydrolases"/>
    <property type="match status" value="1"/>
</dbReference>
<dbReference type="EMBL" id="LAZR01005371">
    <property type="protein sequence ID" value="KKN00475.1"/>
    <property type="molecule type" value="Genomic_DNA"/>
</dbReference>
<dbReference type="Pfam" id="PF17784">
    <property type="entry name" value="Sulfotransfer_4"/>
    <property type="match status" value="1"/>
</dbReference>
<gene>
    <name evidence="1" type="ORF">LCGC14_1137420</name>
</gene>
<dbReference type="Gene3D" id="3.40.50.300">
    <property type="entry name" value="P-loop containing nucleotide triphosphate hydrolases"/>
    <property type="match status" value="1"/>
</dbReference>
<proteinExistence type="predicted"/>
<dbReference type="InterPro" id="IPR027417">
    <property type="entry name" value="P-loop_NTPase"/>
</dbReference>
<name>A0A0F9LZD4_9ZZZZ</name>